<evidence type="ECO:0000313" key="3">
    <source>
        <dbReference type="EMBL" id="XCP82437.1"/>
    </source>
</evidence>
<feature type="compositionally biased region" description="Polar residues" evidence="1">
    <location>
        <begin position="150"/>
        <end position="159"/>
    </location>
</feature>
<dbReference type="EMBL" id="CP159989">
    <property type="protein sequence ID" value="XCP82437.1"/>
    <property type="molecule type" value="Genomic_DNA"/>
</dbReference>
<evidence type="ECO:0000256" key="1">
    <source>
        <dbReference type="SAM" id="MobiDB-lite"/>
    </source>
</evidence>
<gene>
    <name evidence="3" type="ORF">ABXS69_00450</name>
</gene>
<feature type="compositionally biased region" description="Basic and acidic residues" evidence="1">
    <location>
        <begin position="177"/>
        <end position="187"/>
    </location>
</feature>
<organism evidence="3">
    <name type="scientific">Actinomyces timonensis</name>
    <dbReference type="NCBI Taxonomy" id="1288391"/>
    <lineage>
        <taxon>Bacteria</taxon>
        <taxon>Bacillati</taxon>
        <taxon>Actinomycetota</taxon>
        <taxon>Actinomycetes</taxon>
        <taxon>Actinomycetales</taxon>
        <taxon>Actinomycetaceae</taxon>
        <taxon>Actinomyces</taxon>
    </lineage>
</organism>
<sequence>MSPRRARRLLASAAAVLSSAAMIIAGPALAAPVSPAGPLAREGAQAVKVLPADHAPSAPSPTAPAITAGAITLTVDAMAPEILHSGEDLRITGTIANGTTTNLSGASIVVQAQRSTEVSTRGLSSWLAGERSTSLVTAMDEALGSDVAPGTSQRFSVTVKSFRPPPGGHRSMGPSRHPGDPGAERLNARPGPGHLAVGQRRVRGSQPRHRRHPGHRQPR</sequence>
<dbReference type="InterPro" id="IPR046112">
    <property type="entry name" value="DUF6049"/>
</dbReference>
<feature type="compositionally biased region" description="Basic residues" evidence="1">
    <location>
        <begin position="200"/>
        <end position="219"/>
    </location>
</feature>
<accession>A0AAU8N4W8</accession>
<dbReference type="RefSeq" id="WP_366180678.1">
    <property type="nucleotide sequence ID" value="NZ_CP159989.1"/>
</dbReference>
<reference evidence="3" key="1">
    <citation type="submission" date="2024-05" db="EMBL/GenBank/DDBJ databases">
        <title>Draft genome assemblies of 36 bacteria isolated from hibernating arctic ground squirrels.</title>
        <authorList>
            <person name="McKee H."/>
            <person name="Mullen L."/>
            <person name="Drown D.M."/>
            <person name="Duddleston K.N."/>
        </authorList>
    </citation>
    <scope>NUCLEOTIDE SEQUENCE</scope>
    <source>
        <strain evidence="3">AR004</strain>
    </source>
</reference>
<proteinExistence type="predicted"/>
<dbReference type="Pfam" id="PF19516">
    <property type="entry name" value="DUF6049"/>
    <property type="match status" value="1"/>
</dbReference>
<keyword evidence="2" id="KW-0732">Signal</keyword>
<name>A0AAU8N4W8_9ACTO</name>
<feature type="signal peptide" evidence="2">
    <location>
        <begin position="1"/>
        <end position="30"/>
    </location>
</feature>
<dbReference type="AlphaFoldDB" id="A0AAU8N4W8"/>
<feature type="region of interest" description="Disordered" evidence="1">
    <location>
        <begin position="146"/>
        <end position="219"/>
    </location>
</feature>
<protein>
    <submittedName>
        <fullName evidence="3">DUF6049 family protein</fullName>
    </submittedName>
</protein>
<feature type="chain" id="PRO_5043695045" evidence="2">
    <location>
        <begin position="31"/>
        <end position="219"/>
    </location>
</feature>
<evidence type="ECO:0000256" key="2">
    <source>
        <dbReference type="SAM" id="SignalP"/>
    </source>
</evidence>